<gene>
    <name evidence="5" type="ORF">DS031_11370</name>
</gene>
<dbReference type="AlphaFoldDB" id="A0A366XZD3"/>
<dbReference type="SMART" id="SM00342">
    <property type="entry name" value="HTH_ARAC"/>
    <property type="match status" value="1"/>
</dbReference>
<dbReference type="SUPFAM" id="SSF51215">
    <property type="entry name" value="Regulatory protein AraC"/>
    <property type="match status" value="1"/>
</dbReference>
<dbReference type="RefSeq" id="WP_113806203.1">
    <property type="nucleotide sequence ID" value="NZ_QOCW01000010.1"/>
</dbReference>
<feature type="domain" description="HTH araC/xylS-type" evidence="4">
    <location>
        <begin position="182"/>
        <end position="280"/>
    </location>
</feature>
<accession>A0A366XZD3</accession>
<dbReference type="SUPFAM" id="SSF46689">
    <property type="entry name" value="Homeodomain-like"/>
    <property type="match status" value="2"/>
</dbReference>
<dbReference type="PROSITE" id="PS00041">
    <property type="entry name" value="HTH_ARAC_FAMILY_1"/>
    <property type="match status" value="1"/>
</dbReference>
<sequence>MISFHIPPFPTFIKGAEGVFRKGDKHFKRTFSVFDFIYVKSGTLHMTEDKQAYSISEGEYIILLPGLEHFGHQVCAEDTSIYWLHFSMDDYQIVNKQSIDWSDIIKRESSFTESDYFNFYLPRYGKFQSKMALEQQLKSLIALNKVASPEERLKQQTLFYDFIIQLQKDAIHIPSAAEQVTSKVIEYLQKNYHQSIKMDDLSKALLYHPDYIVRSMKKTIGISPMQYLTQYRLFIAKQELVNSSNKISAIANKIGIDDSAYFSKLFKKEVGVSATQYQRLSKRKNSLEKQN</sequence>
<comment type="caution">
    <text evidence="5">The sequence shown here is derived from an EMBL/GenBank/DDBJ whole genome shotgun (WGS) entry which is preliminary data.</text>
</comment>
<dbReference type="Gene3D" id="1.10.10.60">
    <property type="entry name" value="Homeodomain-like"/>
    <property type="match status" value="2"/>
</dbReference>
<reference evidence="5 6" key="1">
    <citation type="submission" date="2018-07" db="EMBL/GenBank/DDBJ databases">
        <title>Lottiidibacillus patelloidae gen. nov., sp. nov., isolated from the intestinal tract of a marine limpet and the reclassification of B. taeanensis BH030017T, B. algicola KMM 3737T and B. hwajinpoensis SW-72T as genus Lottiidibacillus.</title>
        <authorList>
            <person name="Liu R."/>
            <person name="Huang Z."/>
        </authorList>
    </citation>
    <scope>NUCLEOTIDE SEQUENCE [LARGE SCALE GENOMIC DNA]</scope>
    <source>
        <strain evidence="5 6">BH030017</strain>
    </source>
</reference>
<proteinExistence type="predicted"/>
<evidence type="ECO:0000256" key="2">
    <source>
        <dbReference type="ARBA" id="ARBA00023125"/>
    </source>
</evidence>
<dbReference type="GO" id="GO:0003700">
    <property type="term" value="F:DNA-binding transcription factor activity"/>
    <property type="evidence" value="ECO:0007669"/>
    <property type="project" value="InterPro"/>
</dbReference>
<evidence type="ECO:0000259" key="4">
    <source>
        <dbReference type="PROSITE" id="PS01124"/>
    </source>
</evidence>
<dbReference type="OrthoDB" id="192171at2"/>
<evidence type="ECO:0000256" key="1">
    <source>
        <dbReference type="ARBA" id="ARBA00023015"/>
    </source>
</evidence>
<dbReference type="InterPro" id="IPR003313">
    <property type="entry name" value="AraC-bd"/>
</dbReference>
<dbReference type="Pfam" id="PF02311">
    <property type="entry name" value="AraC_binding"/>
    <property type="match status" value="1"/>
</dbReference>
<evidence type="ECO:0000256" key="3">
    <source>
        <dbReference type="ARBA" id="ARBA00023163"/>
    </source>
</evidence>
<dbReference type="InterPro" id="IPR037923">
    <property type="entry name" value="HTH-like"/>
</dbReference>
<keyword evidence="6" id="KW-1185">Reference proteome</keyword>
<dbReference type="PANTHER" id="PTHR43280">
    <property type="entry name" value="ARAC-FAMILY TRANSCRIPTIONAL REGULATOR"/>
    <property type="match status" value="1"/>
</dbReference>
<name>A0A366XZD3_9BACI</name>
<dbReference type="InterPro" id="IPR018060">
    <property type="entry name" value="HTH_AraC"/>
</dbReference>
<evidence type="ECO:0000313" key="5">
    <source>
        <dbReference type="EMBL" id="RBW69513.1"/>
    </source>
</evidence>
<keyword evidence="2" id="KW-0238">DNA-binding</keyword>
<protein>
    <submittedName>
        <fullName evidence="5">AraC family transcriptional regulator</fullName>
    </submittedName>
</protein>
<keyword evidence="1" id="KW-0805">Transcription regulation</keyword>
<dbReference type="InterPro" id="IPR009057">
    <property type="entry name" value="Homeodomain-like_sf"/>
</dbReference>
<dbReference type="PROSITE" id="PS01124">
    <property type="entry name" value="HTH_ARAC_FAMILY_2"/>
    <property type="match status" value="1"/>
</dbReference>
<dbReference type="EMBL" id="QOCW01000010">
    <property type="protein sequence ID" value="RBW69513.1"/>
    <property type="molecule type" value="Genomic_DNA"/>
</dbReference>
<dbReference type="GO" id="GO:0043565">
    <property type="term" value="F:sequence-specific DNA binding"/>
    <property type="evidence" value="ECO:0007669"/>
    <property type="project" value="InterPro"/>
</dbReference>
<dbReference type="Proteomes" id="UP000253314">
    <property type="component" value="Unassembled WGS sequence"/>
</dbReference>
<evidence type="ECO:0000313" key="6">
    <source>
        <dbReference type="Proteomes" id="UP000253314"/>
    </source>
</evidence>
<dbReference type="Pfam" id="PF12833">
    <property type="entry name" value="HTH_18"/>
    <property type="match status" value="1"/>
</dbReference>
<keyword evidence="3" id="KW-0804">Transcription</keyword>
<dbReference type="PANTHER" id="PTHR43280:SF30">
    <property type="entry name" value="MMSAB OPERON REGULATORY PROTEIN"/>
    <property type="match status" value="1"/>
</dbReference>
<dbReference type="InterPro" id="IPR018062">
    <property type="entry name" value="HTH_AraC-typ_CS"/>
</dbReference>
<organism evidence="5 6">
    <name type="scientific">Bacillus taeanensis</name>
    <dbReference type="NCBI Taxonomy" id="273032"/>
    <lineage>
        <taxon>Bacteria</taxon>
        <taxon>Bacillati</taxon>
        <taxon>Bacillota</taxon>
        <taxon>Bacilli</taxon>
        <taxon>Bacillales</taxon>
        <taxon>Bacillaceae</taxon>
        <taxon>Bacillus</taxon>
    </lineage>
</organism>